<dbReference type="Proteomes" id="UP000433483">
    <property type="component" value="Unassembled WGS sequence"/>
</dbReference>
<evidence type="ECO:0000313" key="14">
    <source>
        <dbReference type="Proteomes" id="UP000437068"/>
    </source>
</evidence>
<name>A0A6A3EIS9_9STRA</name>
<dbReference type="Proteomes" id="UP000441208">
    <property type="component" value="Unassembled WGS sequence"/>
</dbReference>
<evidence type="ECO:0000313" key="9">
    <source>
        <dbReference type="EMBL" id="KAE9218548.1"/>
    </source>
</evidence>
<dbReference type="Proteomes" id="UP000440732">
    <property type="component" value="Unassembled WGS sequence"/>
</dbReference>
<evidence type="ECO:0000313" key="15">
    <source>
        <dbReference type="Proteomes" id="UP000440367"/>
    </source>
</evidence>
<feature type="region of interest" description="Disordered" evidence="1">
    <location>
        <begin position="1"/>
        <end position="20"/>
    </location>
</feature>
<evidence type="ECO:0000313" key="18">
    <source>
        <dbReference type="Proteomes" id="UP000460718"/>
    </source>
</evidence>
<evidence type="ECO:0000313" key="10">
    <source>
        <dbReference type="EMBL" id="KAE9296261.1"/>
    </source>
</evidence>
<dbReference type="Proteomes" id="UP000440367">
    <property type="component" value="Unassembled WGS sequence"/>
</dbReference>
<evidence type="ECO:0000313" key="6">
    <source>
        <dbReference type="EMBL" id="KAE9126556.1"/>
    </source>
</evidence>
<evidence type="ECO:0000313" key="20">
    <source>
        <dbReference type="Proteomes" id="UP000486351"/>
    </source>
</evidence>
<evidence type="ECO:0000313" key="5">
    <source>
        <dbReference type="EMBL" id="KAE9094585.1"/>
    </source>
</evidence>
<dbReference type="Proteomes" id="UP000460718">
    <property type="component" value="Unassembled WGS sequence"/>
</dbReference>
<accession>A0A6A3EIS9</accession>
<dbReference type="OrthoDB" id="95220at2759"/>
<evidence type="ECO:0000313" key="11">
    <source>
        <dbReference type="EMBL" id="KAE9334970.1"/>
    </source>
</evidence>
<dbReference type="EMBL" id="QXGA01001181">
    <property type="protein sequence ID" value="KAE9126556.1"/>
    <property type="molecule type" value="Genomic_DNA"/>
</dbReference>
<evidence type="ECO:0000313" key="17">
    <source>
        <dbReference type="Proteomes" id="UP000441208"/>
    </source>
</evidence>
<evidence type="ECO:0000313" key="4">
    <source>
        <dbReference type="EMBL" id="KAE9094331.1"/>
    </source>
</evidence>
<dbReference type="Proteomes" id="UP000437068">
    <property type="component" value="Unassembled WGS sequence"/>
</dbReference>
<reference evidence="12 13" key="1">
    <citation type="submission" date="2018-08" db="EMBL/GenBank/DDBJ databases">
        <title>Genomic investigation of the strawberry pathogen Phytophthora fragariae indicates pathogenicity is determined by transcriptional variation in three key races.</title>
        <authorList>
            <person name="Adams T.M."/>
            <person name="Armitage A.D."/>
            <person name="Sobczyk M.K."/>
            <person name="Bates H.J."/>
            <person name="Dunwell J.M."/>
            <person name="Nellist C.F."/>
            <person name="Harrison R.J."/>
        </authorList>
    </citation>
    <scope>NUCLEOTIDE SEQUENCE [LARGE SCALE GENOMIC DNA]</scope>
    <source>
        <strain evidence="10 14">A4</strain>
        <strain evidence="9 15">BC-1</strain>
        <strain evidence="8 19">BC-23</strain>
        <strain evidence="7 13">NOV-27</strain>
        <strain evidence="6 16">NOV-5</strain>
        <strain evidence="5 17">NOV-71</strain>
        <strain evidence="11 20">NOV-77</strain>
        <strain evidence="2 12">NOV-9</strain>
        <strain evidence="4 21">ONT-3</strain>
        <strain evidence="3 18">SCRP245</strain>
    </source>
</reference>
<dbReference type="EMBL" id="QXFX01001218">
    <property type="protein sequence ID" value="KAE9094331.1"/>
    <property type="molecule type" value="Genomic_DNA"/>
</dbReference>
<gene>
    <name evidence="10" type="ORF">PF001_g16941</name>
    <name evidence="9" type="ORF">PF002_g16474</name>
    <name evidence="8" type="ORF">PF004_g14169</name>
    <name evidence="7" type="ORF">PF005_g17679</name>
    <name evidence="6" type="ORF">PF006_g16703</name>
    <name evidence="5" type="ORF">PF007_g17710</name>
    <name evidence="11" type="ORF">PF008_g13712</name>
    <name evidence="2" type="ORF">PF009_g18807</name>
    <name evidence="4" type="ORF">PF010_g17145</name>
    <name evidence="3" type="ORF">PF011_g16571</name>
</gene>
<dbReference type="EMBL" id="QXFW01001195">
    <property type="protein sequence ID" value="KAE8994854.1"/>
    <property type="molecule type" value="Genomic_DNA"/>
</dbReference>
<evidence type="ECO:0000313" key="13">
    <source>
        <dbReference type="Proteomes" id="UP000433483"/>
    </source>
</evidence>
<evidence type="ECO:0000313" key="21">
    <source>
        <dbReference type="Proteomes" id="UP000488956"/>
    </source>
</evidence>
<dbReference type="Proteomes" id="UP000429523">
    <property type="component" value="Unassembled WGS sequence"/>
</dbReference>
<dbReference type="EMBL" id="QXGE01001193">
    <property type="protein sequence ID" value="KAE9296261.1"/>
    <property type="molecule type" value="Genomic_DNA"/>
</dbReference>
<dbReference type="AlphaFoldDB" id="A0A6A3EIS9"/>
<dbReference type="Proteomes" id="UP000476176">
    <property type="component" value="Unassembled WGS sequence"/>
</dbReference>
<evidence type="ECO:0000313" key="16">
    <source>
        <dbReference type="Proteomes" id="UP000440732"/>
    </source>
</evidence>
<evidence type="ECO:0000313" key="7">
    <source>
        <dbReference type="EMBL" id="KAE9194453.1"/>
    </source>
</evidence>
<dbReference type="EMBL" id="QXGD01000976">
    <property type="protein sequence ID" value="KAE9218548.1"/>
    <property type="molecule type" value="Genomic_DNA"/>
</dbReference>
<evidence type="ECO:0000313" key="8">
    <source>
        <dbReference type="EMBL" id="KAE9217389.1"/>
    </source>
</evidence>
<keyword evidence="13" id="KW-1185">Reference proteome</keyword>
<dbReference type="Proteomes" id="UP000486351">
    <property type="component" value="Unassembled WGS sequence"/>
</dbReference>
<evidence type="ECO:0000313" key="2">
    <source>
        <dbReference type="EMBL" id="KAE8931120.1"/>
    </source>
</evidence>
<dbReference type="EMBL" id="QXFY01000822">
    <property type="protein sequence ID" value="KAE9334970.1"/>
    <property type="molecule type" value="Genomic_DNA"/>
</dbReference>
<proteinExistence type="predicted"/>
<dbReference type="Proteomes" id="UP000488956">
    <property type="component" value="Unassembled WGS sequence"/>
</dbReference>
<organism evidence="2 12">
    <name type="scientific">Phytophthora fragariae</name>
    <dbReference type="NCBI Taxonomy" id="53985"/>
    <lineage>
        <taxon>Eukaryota</taxon>
        <taxon>Sar</taxon>
        <taxon>Stramenopiles</taxon>
        <taxon>Oomycota</taxon>
        <taxon>Peronosporomycetes</taxon>
        <taxon>Peronosporales</taxon>
        <taxon>Peronosporaceae</taxon>
        <taxon>Phytophthora</taxon>
    </lineage>
</organism>
<dbReference type="EMBL" id="QXGF01001283">
    <property type="protein sequence ID" value="KAE8931120.1"/>
    <property type="molecule type" value="Genomic_DNA"/>
</dbReference>
<comment type="caution">
    <text evidence="2">The sequence shown here is derived from an EMBL/GenBank/DDBJ whole genome shotgun (WGS) entry which is preliminary data.</text>
</comment>
<dbReference type="EMBL" id="QXGC01000893">
    <property type="protein sequence ID" value="KAE9217389.1"/>
    <property type="molecule type" value="Genomic_DNA"/>
</dbReference>
<evidence type="ECO:0000256" key="1">
    <source>
        <dbReference type="SAM" id="MobiDB-lite"/>
    </source>
</evidence>
<sequence>MADARKRHSSSAISSDSVKRARTCLTNQDHEPNAPFTFERLRGVSFPPQIQALPHVLHQVDTLLMTCEEAAVEAARSGRVAWLNQLMPQVEWGVASNALVAASANGQLECVHALLEEFFDPEQRYLTRIINTSKP</sequence>
<dbReference type="EMBL" id="QXFZ01001217">
    <property type="protein sequence ID" value="KAE9094585.1"/>
    <property type="molecule type" value="Genomic_DNA"/>
</dbReference>
<evidence type="ECO:0000313" key="3">
    <source>
        <dbReference type="EMBL" id="KAE8994854.1"/>
    </source>
</evidence>
<protein>
    <submittedName>
        <fullName evidence="2">Uncharacterized protein</fullName>
    </submittedName>
</protein>
<evidence type="ECO:0000313" key="19">
    <source>
        <dbReference type="Proteomes" id="UP000476176"/>
    </source>
</evidence>
<dbReference type="EMBL" id="QXGB01001234">
    <property type="protein sequence ID" value="KAE9194453.1"/>
    <property type="molecule type" value="Genomic_DNA"/>
</dbReference>
<evidence type="ECO:0000313" key="12">
    <source>
        <dbReference type="Proteomes" id="UP000429523"/>
    </source>
</evidence>